<feature type="transmembrane region" description="Helical" evidence="1">
    <location>
        <begin position="77"/>
        <end position="98"/>
    </location>
</feature>
<comment type="caution">
    <text evidence="2">The sequence shown here is derived from an EMBL/GenBank/DDBJ whole genome shotgun (WGS) entry which is preliminary data.</text>
</comment>
<keyword evidence="1" id="KW-0812">Transmembrane</keyword>
<accession>A0ABU0TPB4</accession>
<sequence>MLVAAGMRMTMITATINVMRGLPSDRTSIGAALNDTAQELAAGIGIAIVGLVVAASTSGPLIAEGWTSTQSITLENAITLGVLTLTTTAFTLLAVALVRARRSRAEAAP</sequence>
<dbReference type="RefSeq" id="WP_307478748.1">
    <property type="nucleotide sequence ID" value="NZ_JAUTBF010000001.1"/>
</dbReference>
<keyword evidence="1" id="KW-0472">Membrane</keyword>
<dbReference type="Proteomes" id="UP001226691">
    <property type="component" value="Unassembled WGS sequence"/>
</dbReference>
<dbReference type="EMBL" id="JAUTBF010000001">
    <property type="protein sequence ID" value="MDQ1121513.1"/>
    <property type="molecule type" value="Genomic_DNA"/>
</dbReference>
<evidence type="ECO:0000256" key="1">
    <source>
        <dbReference type="SAM" id="Phobius"/>
    </source>
</evidence>
<keyword evidence="1" id="KW-1133">Transmembrane helix</keyword>
<reference evidence="2 3" key="1">
    <citation type="submission" date="2023-07" db="EMBL/GenBank/DDBJ databases">
        <title>Functional and genomic diversity of the sorghum phyllosphere microbiome.</title>
        <authorList>
            <person name="Shade A."/>
        </authorList>
    </citation>
    <scope>NUCLEOTIDE SEQUENCE [LARGE SCALE GENOMIC DNA]</scope>
    <source>
        <strain evidence="2 3">SORGH_AS_1207</strain>
    </source>
</reference>
<feature type="transmembrane region" description="Helical" evidence="1">
    <location>
        <begin position="40"/>
        <end position="57"/>
    </location>
</feature>
<organism evidence="2 3">
    <name type="scientific">Microbacterium trichothecenolyticum</name>
    <name type="common">Aureobacterium trichothecenolyticum</name>
    <dbReference type="NCBI Taxonomy" id="69370"/>
    <lineage>
        <taxon>Bacteria</taxon>
        <taxon>Bacillati</taxon>
        <taxon>Actinomycetota</taxon>
        <taxon>Actinomycetes</taxon>
        <taxon>Micrococcales</taxon>
        <taxon>Microbacteriaceae</taxon>
        <taxon>Microbacterium</taxon>
    </lineage>
</organism>
<proteinExistence type="predicted"/>
<name>A0ABU0TPB4_MICTR</name>
<evidence type="ECO:0000313" key="2">
    <source>
        <dbReference type="EMBL" id="MDQ1121513.1"/>
    </source>
</evidence>
<gene>
    <name evidence="2" type="ORF">QE412_000086</name>
</gene>
<protein>
    <submittedName>
        <fullName evidence="2">Uncharacterized protein</fullName>
    </submittedName>
</protein>
<evidence type="ECO:0000313" key="3">
    <source>
        <dbReference type="Proteomes" id="UP001226691"/>
    </source>
</evidence>
<keyword evidence="3" id="KW-1185">Reference proteome</keyword>